<sequence>MEVTGDLAMNFPMGLRAGDVTETSAFAQPLPYVGGKPKANPEEGSQAVKPVYDTSSRARELVAIWAQIGIWIQRPKTQLPCPNPDKEEKAQDSANNNVHRALEAQSA</sequence>
<evidence type="ECO:0000313" key="2">
    <source>
        <dbReference type="EMBL" id="KAF9075088.1"/>
    </source>
</evidence>
<reference evidence="2" key="1">
    <citation type="submission" date="2020-11" db="EMBL/GenBank/DDBJ databases">
        <authorList>
            <consortium name="DOE Joint Genome Institute"/>
            <person name="Ahrendt S."/>
            <person name="Riley R."/>
            <person name="Andreopoulos W."/>
            <person name="Labutti K."/>
            <person name="Pangilinan J."/>
            <person name="Ruiz-Duenas F.J."/>
            <person name="Barrasa J.M."/>
            <person name="Sanchez-Garcia M."/>
            <person name="Camarero S."/>
            <person name="Miyauchi S."/>
            <person name="Serrano A."/>
            <person name="Linde D."/>
            <person name="Babiker R."/>
            <person name="Drula E."/>
            <person name="Ayuso-Fernandez I."/>
            <person name="Pacheco R."/>
            <person name="Padilla G."/>
            <person name="Ferreira P."/>
            <person name="Barriuso J."/>
            <person name="Kellner H."/>
            <person name="Castanera R."/>
            <person name="Alfaro M."/>
            <person name="Ramirez L."/>
            <person name="Pisabarro A.G."/>
            <person name="Kuo A."/>
            <person name="Tritt A."/>
            <person name="Lipzen A."/>
            <person name="He G."/>
            <person name="Yan M."/>
            <person name="Ng V."/>
            <person name="Cullen D."/>
            <person name="Martin F."/>
            <person name="Rosso M.-N."/>
            <person name="Henrissat B."/>
            <person name="Hibbett D."/>
            <person name="Martinez A.T."/>
            <person name="Grigoriev I.V."/>
        </authorList>
    </citation>
    <scope>NUCLEOTIDE SEQUENCE</scope>
    <source>
        <strain evidence="2">AH 40177</strain>
    </source>
</reference>
<feature type="region of interest" description="Disordered" evidence="1">
    <location>
        <begin position="76"/>
        <end position="107"/>
    </location>
</feature>
<dbReference type="Proteomes" id="UP000772434">
    <property type="component" value="Unassembled WGS sequence"/>
</dbReference>
<dbReference type="AlphaFoldDB" id="A0A9P5Q5Q0"/>
<dbReference type="EMBL" id="JADNRY010000010">
    <property type="protein sequence ID" value="KAF9075088.1"/>
    <property type="molecule type" value="Genomic_DNA"/>
</dbReference>
<accession>A0A9P5Q5Q0</accession>
<gene>
    <name evidence="2" type="ORF">BDP27DRAFT_1399009</name>
</gene>
<proteinExistence type="predicted"/>
<protein>
    <submittedName>
        <fullName evidence="2">Uncharacterized protein</fullName>
    </submittedName>
</protein>
<organism evidence="2 3">
    <name type="scientific">Rhodocollybia butyracea</name>
    <dbReference type="NCBI Taxonomy" id="206335"/>
    <lineage>
        <taxon>Eukaryota</taxon>
        <taxon>Fungi</taxon>
        <taxon>Dikarya</taxon>
        <taxon>Basidiomycota</taxon>
        <taxon>Agaricomycotina</taxon>
        <taxon>Agaricomycetes</taxon>
        <taxon>Agaricomycetidae</taxon>
        <taxon>Agaricales</taxon>
        <taxon>Marasmiineae</taxon>
        <taxon>Omphalotaceae</taxon>
        <taxon>Rhodocollybia</taxon>
    </lineage>
</organism>
<name>A0A9P5Q5Q0_9AGAR</name>
<evidence type="ECO:0000313" key="3">
    <source>
        <dbReference type="Proteomes" id="UP000772434"/>
    </source>
</evidence>
<keyword evidence="3" id="KW-1185">Reference proteome</keyword>
<comment type="caution">
    <text evidence="2">The sequence shown here is derived from an EMBL/GenBank/DDBJ whole genome shotgun (WGS) entry which is preliminary data.</text>
</comment>
<evidence type="ECO:0000256" key="1">
    <source>
        <dbReference type="SAM" id="MobiDB-lite"/>
    </source>
</evidence>